<proteinExistence type="predicted"/>
<evidence type="ECO:0000313" key="3">
    <source>
        <dbReference type="EMBL" id="QJA84143.1"/>
    </source>
</evidence>
<feature type="region of interest" description="Disordered" evidence="1">
    <location>
        <begin position="74"/>
        <end position="95"/>
    </location>
</feature>
<accession>A0A6M3KPX7</accession>
<protein>
    <submittedName>
        <fullName evidence="3">Uncharacterized protein</fullName>
    </submittedName>
</protein>
<evidence type="ECO:0000313" key="2">
    <source>
        <dbReference type="EMBL" id="QJA65521.1"/>
    </source>
</evidence>
<evidence type="ECO:0000256" key="1">
    <source>
        <dbReference type="SAM" id="MobiDB-lite"/>
    </source>
</evidence>
<sequence>MPRYQQEKELHTVTITDNQAGDDVVFTYREPTPKERQAYDNESIKRKGRKVKFLHFSARLKFGLMLIEGVSDGYLDRGSRKKPKPISSDPDSKLYDPNWKAVLKEVAPEIVVLFGAYVYDGQGEVSDEDEDDPASPDGYAAASPADAVEEIDPTDPEKNLSGISGL</sequence>
<dbReference type="EMBL" id="MT141540">
    <property type="protein sequence ID" value="QJA65521.1"/>
    <property type="molecule type" value="Genomic_DNA"/>
</dbReference>
<name>A0A6M3KPX7_9ZZZZ</name>
<organism evidence="3">
    <name type="scientific">viral metagenome</name>
    <dbReference type="NCBI Taxonomy" id="1070528"/>
    <lineage>
        <taxon>unclassified sequences</taxon>
        <taxon>metagenomes</taxon>
        <taxon>organismal metagenomes</taxon>
    </lineage>
</organism>
<gene>
    <name evidence="3" type="ORF">MM415A00224_0042</name>
    <name evidence="2" type="ORF">MM415B00387_0014</name>
</gene>
<dbReference type="EMBL" id="MT142524">
    <property type="protein sequence ID" value="QJA84143.1"/>
    <property type="molecule type" value="Genomic_DNA"/>
</dbReference>
<feature type="region of interest" description="Disordered" evidence="1">
    <location>
        <begin position="123"/>
        <end position="166"/>
    </location>
</feature>
<dbReference type="AlphaFoldDB" id="A0A6M3KPX7"/>
<reference evidence="3" key="1">
    <citation type="submission" date="2020-03" db="EMBL/GenBank/DDBJ databases">
        <title>The deep terrestrial virosphere.</title>
        <authorList>
            <person name="Holmfeldt K."/>
            <person name="Nilsson E."/>
            <person name="Simone D."/>
            <person name="Lopez-Fernandez M."/>
            <person name="Wu X."/>
            <person name="de Brujin I."/>
            <person name="Lundin D."/>
            <person name="Andersson A."/>
            <person name="Bertilsson S."/>
            <person name="Dopson M."/>
        </authorList>
    </citation>
    <scope>NUCLEOTIDE SEQUENCE</scope>
    <source>
        <strain evidence="3">MM415A00224</strain>
        <strain evidence="2">MM415B00387</strain>
    </source>
</reference>
<feature type="compositionally biased region" description="Acidic residues" evidence="1">
    <location>
        <begin position="125"/>
        <end position="134"/>
    </location>
</feature>